<evidence type="ECO:0000259" key="2">
    <source>
        <dbReference type="PROSITE" id="PS50878"/>
    </source>
</evidence>
<accession>A0A060W9S5</accession>
<dbReference type="Proteomes" id="UP000193380">
    <property type="component" value="Unassembled WGS sequence"/>
</dbReference>
<feature type="transmembrane region" description="Helical" evidence="1">
    <location>
        <begin position="158"/>
        <end position="180"/>
    </location>
</feature>
<dbReference type="AlphaFoldDB" id="A0A060W9S5"/>
<feature type="domain" description="Reverse transcriptase" evidence="2">
    <location>
        <begin position="1"/>
        <end position="213"/>
    </location>
</feature>
<name>A0A060W9S5_ONCMY</name>
<dbReference type="SUPFAM" id="SSF56672">
    <property type="entry name" value="DNA/RNA polymerases"/>
    <property type="match status" value="1"/>
</dbReference>
<reference evidence="3" key="2">
    <citation type="submission" date="2014-03" db="EMBL/GenBank/DDBJ databases">
        <authorList>
            <person name="Genoscope - CEA"/>
        </authorList>
    </citation>
    <scope>NUCLEOTIDE SEQUENCE</scope>
</reference>
<feature type="transmembrane region" description="Helical" evidence="1">
    <location>
        <begin position="99"/>
        <end position="117"/>
    </location>
</feature>
<sequence>MKSRHTSSNIRLALGLIDYSDAIDSDAVVIFLDFCKAFDTIEHEFLFRSLKLFGFGENFIKVICMFYKDINSYVLLNLNISKRFSINRSVRQGCPISQFLFILVVELFLFYLFHLYLTSVQVAMVEIKISQLADDTTLFLRDKDQVAHALNALTAFSIASGLMLNVSKCEILCFFLTLMIKKYKYSCKGLCKKMFRNTSVKKPLCQTTFEFLS</sequence>
<organism evidence="3 4">
    <name type="scientific">Oncorhynchus mykiss</name>
    <name type="common">Rainbow trout</name>
    <name type="synonym">Salmo gairdneri</name>
    <dbReference type="NCBI Taxonomy" id="8022"/>
    <lineage>
        <taxon>Eukaryota</taxon>
        <taxon>Metazoa</taxon>
        <taxon>Chordata</taxon>
        <taxon>Craniata</taxon>
        <taxon>Vertebrata</taxon>
        <taxon>Euteleostomi</taxon>
        <taxon>Actinopterygii</taxon>
        <taxon>Neopterygii</taxon>
        <taxon>Teleostei</taxon>
        <taxon>Protacanthopterygii</taxon>
        <taxon>Salmoniformes</taxon>
        <taxon>Salmonidae</taxon>
        <taxon>Salmoninae</taxon>
        <taxon>Oncorhynchus</taxon>
    </lineage>
</organism>
<keyword evidence="1" id="KW-0812">Transmembrane</keyword>
<dbReference type="PANTHER" id="PTHR31635">
    <property type="entry name" value="REVERSE TRANSCRIPTASE DOMAIN-CONTAINING PROTEIN-RELATED"/>
    <property type="match status" value="1"/>
</dbReference>
<dbReference type="InterPro" id="IPR043502">
    <property type="entry name" value="DNA/RNA_pol_sf"/>
</dbReference>
<dbReference type="STRING" id="8022.A0A060W9S5"/>
<gene>
    <name evidence="3" type="ORF">GSONMT00064833001</name>
</gene>
<dbReference type="PROSITE" id="PS50878">
    <property type="entry name" value="RT_POL"/>
    <property type="match status" value="1"/>
</dbReference>
<dbReference type="PaxDb" id="8022-A0A060W9S5"/>
<evidence type="ECO:0000256" key="1">
    <source>
        <dbReference type="SAM" id="Phobius"/>
    </source>
</evidence>
<evidence type="ECO:0000313" key="4">
    <source>
        <dbReference type="Proteomes" id="UP000193380"/>
    </source>
</evidence>
<keyword evidence="1" id="KW-0472">Membrane</keyword>
<dbReference type="InterPro" id="IPR000477">
    <property type="entry name" value="RT_dom"/>
</dbReference>
<protein>
    <recommendedName>
        <fullName evidence="2">Reverse transcriptase domain-containing protein</fullName>
    </recommendedName>
</protein>
<proteinExistence type="predicted"/>
<dbReference type="Pfam" id="PF00078">
    <property type="entry name" value="RVT_1"/>
    <property type="match status" value="1"/>
</dbReference>
<dbReference type="PANTHER" id="PTHR31635:SF196">
    <property type="entry name" value="REVERSE TRANSCRIPTASE DOMAIN-CONTAINING PROTEIN-RELATED"/>
    <property type="match status" value="1"/>
</dbReference>
<dbReference type="EMBL" id="FR904376">
    <property type="protein sequence ID" value="CDQ61290.1"/>
    <property type="molecule type" value="Genomic_DNA"/>
</dbReference>
<evidence type="ECO:0000313" key="3">
    <source>
        <dbReference type="EMBL" id="CDQ61290.1"/>
    </source>
</evidence>
<reference evidence="3" key="1">
    <citation type="journal article" date="2014" name="Nat. Commun.">
        <title>The rainbow trout genome provides novel insights into evolution after whole-genome duplication in vertebrates.</title>
        <authorList>
            <person name="Berthelot C."/>
            <person name="Brunet F."/>
            <person name="Chalopin D."/>
            <person name="Juanchich A."/>
            <person name="Bernard M."/>
            <person name="Noel B."/>
            <person name="Bento P."/>
            <person name="Da Silva C."/>
            <person name="Labadie K."/>
            <person name="Alberti A."/>
            <person name="Aury J.M."/>
            <person name="Louis A."/>
            <person name="Dehais P."/>
            <person name="Bardou P."/>
            <person name="Montfort J."/>
            <person name="Klopp C."/>
            <person name="Cabau C."/>
            <person name="Gaspin C."/>
            <person name="Thorgaard G.H."/>
            <person name="Boussaha M."/>
            <person name="Quillet E."/>
            <person name="Guyomard R."/>
            <person name="Galiana D."/>
            <person name="Bobe J."/>
            <person name="Volff J.N."/>
            <person name="Genet C."/>
            <person name="Wincker P."/>
            <person name="Jaillon O."/>
            <person name="Roest Crollius H."/>
            <person name="Guiguen Y."/>
        </authorList>
    </citation>
    <scope>NUCLEOTIDE SEQUENCE [LARGE SCALE GENOMIC DNA]</scope>
</reference>
<keyword evidence="1" id="KW-1133">Transmembrane helix</keyword>